<dbReference type="InterPro" id="IPR050344">
    <property type="entry name" value="Peptidase_M1_aminopeptidases"/>
</dbReference>
<protein>
    <submittedName>
        <fullName evidence="4">Aminopeptidase</fullName>
    </submittedName>
</protein>
<keyword evidence="2" id="KW-0732">Signal</keyword>
<dbReference type="STRING" id="1548547.BA177_00945"/>
<dbReference type="GO" id="GO:0043171">
    <property type="term" value="P:peptide catabolic process"/>
    <property type="evidence" value="ECO:0007669"/>
    <property type="project" value="TreeGrafter"/>
</dbReference>
<evidence type="ECO:0000313" key="5">
    <source>
        <dbReference type="Proteomes" id="UP000092695"/>
    </source>
</evidence>
<feature type="chain" id="PRO_5008260054" evidence="2">
    <location>
        <begin position="19"/>
        <end position="828"/>
    </location>
</feature>
<dbReference type="GO" id="GO:0008270">
    <property type="term" value="F:zinc ion binding"/>
    <property type="evidence" value="ECO:0007669"/>
    <property type="project" value="InterPro"/>
</dbReference>
<keyword evidence="4" id="KW-0645">Protease</keyword>
<evidence type="ECO:0000256" key="2">
    <source>
        <dbReference type="SAM" id="SignalP"/>
    </source>
</evidence>
<dbReference type="GO" id="GO:0016020">
    <property type="term" value="C:membrane"/>
    <property type="evidence" value="ECO:0007669"/>
    <property type="project" value="TreeGrafter"/>
</dbReference>
<name>A0A193LC16_9GAMM</name>
<dbReference type="AlphaFoldDB" id="A0A193LC16"/>
<feature type="signal peptide" evidence="2">
    <location>
        <begin position="1"/>
        <end position="18"/>
    </location>
</feature>
<evidence type="ECO:0000313" key="4">
    <source>
        <dbReference type="EMBL" id="ANO49976.1"/>
    </source>
</evidence>
<dbReference type="PANTHER" id="PTHR11533:SF174">
    <property type="entry name" value="PUROMYCIN-SENSITIVE AMINOPEPTIDASE-RELATED"/>
    <property type="match status" value="1"/>
</dbReference>
<dbReference type="KEGG" id="woc:BA177_00945"/>
<dbReference type="PANTHER" id="PTHR11533">
    <property type="entry name" value="PROTEASE M1 ZINC METALLOPROTEASE"/>
    <property type="match status" value="1"/>
</dbReference>
<accession>A0A193LC16</accession>
<dbReference type="EMBL" id="CP016268">
    <property type="protein sequence ID" value="ANO49976.1"/>
    <property type="molecule type" value="Genomic_DNA"/>
</dbReference>
<dbReference type="GO" id="GO:0070006">
    <property type="term" value="F:metalloaminopeptidase activity"/>
    <property type="evidence" value="ECO:0007669"/>
    <property type="project" value="TreeGrafter"/>
</dbReference>
<dbReference type="RefSeq" id="WP_068611926.1">
    <property type="nucleotide sequence ID" value="NZ_CP016268.1"/>
</dbReference>
<sequence>MRIFALLITALLAANAAADPIRQTKGDFYDAFRQLDTDLPTANVYRTASGAPGPQYWQQRADHKIKVQLDESRRRISGSQTVTYTNNSPNPLRYIWLQLDQNRFADGSLNRMSETAADAAGRMTWKERETPDVLTYATLAAHQSYKDVEHGFEIGKVADGRGRDLPYTVVDTMMRIDLPQALKPGQRTEFSVAWSFNIINEARLGGRGGYEHWPENDTYIYFLAQWFPRLAAYTDYAGWQHKAFLGSGEFTLEFGDYEVEITVPSDHIVSATGELQNEADVLTATQRSRLREARKSDRPIFIVTPDEALENERDKASGTKTWVFKAENVRDFAWASSRKFIWDAMIHRQNDDRHPEVLAMSFYPVEAEPIWSKYSTHAVVHTMEVYTRFSFAYPYPTAQSVNTWKSGGMEYPMITFNGYRPEPFEAVEGETVADAPDKTWSRRVKYGLIGVIIHEIGHIYFPMTVNSDERQWTWMDEGINSFLDYIAALEWEEDYPAYRPHQSVLDIITDYMVSEDQVPIMTNSDSVLQLGPNAYSKPTAALIVLRETVMGRQLFDFAFKEYSQRWKFKRPTPADFFRTMEDASGIDLDWFWRGWFYSTDHVDIAINDVREYRVSSGDPDIEFPQDREDYAGKYPETLSQARNRQEGRETYLDRHPELADFYNEHDKFTPSNADRNAYQDLLDGLEDWERTALQRAIADNEYIYFIDFENIGGLVSPLPLLVTNADGSEDFITLPAEIWRRNYHSLTKLLIREQPLASIALDPRHETADADFSNNHYPRRLEKSRIELYKSADDTRNLMADMLQTLRKAKGGNDGSARKLPLAPKRVE</sequence>
<keyword evidence="4" id="KW-0031">Aminopeptidase</keyword>
<keyword evidence="4" id="KW-0378">Hydrolase</keyword>
<dbReference type="Proteomes" id="UP000092695">
    <property type="component" value="Chromosome"/>
</dbReference>
<feature type="region of interest" description="Disordered" evidence="1">
    <location>
        <begin position="807"/>
        <end position="828"/>
    </location>
</feature>
<dbReference type="GO" id="GO:0005615">
    <property type="term" value="C:extracellular space"/>
    <property type="evidence" value="ECO:0007669"/>
    <property type="project" value="TreeGrafter"/>
</dbReference>
<dbReference type="GO" id="GO:0005737">
    <property type="term" value="C:cytoplasm"/>
    <property type="evidence" value="ECO:0007669"/>
    <property type="project" value="TreeGrafter"/>
</dbReference>
<dbReference type="SUPFAM" id="SSF55486">
    <property type="entry name" value="Metalloproteases ('zincins'), catalytic domain"/>
    <property type="match status" value="1"/>
</dbReference>
<dbReference type="OrthoDB" id="9814383at2"/>
<organism evidence="4 5">
    <name type="scientific">Woeseia oceani</name>
    <dbReference type="NCBI Taxonomy" id="1548547"/>
    <lineage>
        <taxon>Bacteria</taxon>
        <taxon>Pseudomonadati</taxon>
        <taxon>Pseudomonadota</taxon>
        <taxon>Gammaproteobacteria</taxon>
        <taxon>Woeseiales</taxon>
        <taxon>Woeseiaceae</taxon>
        <taxon>Woeseia</taxon>
    </lineage>
</organism>
<reference evidence="4 5" key="1">
    <citation type="submission" date="2016-06" db="EMBL/GenBank/DDBJ databases">
        <title>Complete genome sequence of a deep-branching marine Gamma Proteobacterium Woeseia oceani type strain XK5.</title>
        <authorList>
            <person name="Mu D."/>
            <person name="Du Z."/>
        </authorList>
    </citation>
    <scope>NUCLEOTIDE SEQUENCE [LARGE SCALE GENOMIC DNA]</scope>
    <source>
        <strain evidence="4 5">XK5</strain>
    </source>
</reference>
<dbReference type="Pfam" id="PF01433">
    <property type="entry name" value="Peptidase_M1"/>
    <property type="match status" value="1"/>
</dbReference>
<dbReference type="InterPro" id="IPR014782">
    <property type="entry name" value="Peptidase_M1_dom"/>
</dbReference>
<dbReference type="InterPro" id="IPR027268">
    <property type="entry name" value="Peptidase_M4/M1_CTD_sf"/>
</dbReference>
<dbReference type="CDD" id="cd09604">
    <property type="entry name" value="M1_APN_like"/>
    <property type="match status" value="1"/>
</dbReference>
<feature type="domain" description="Peptidase M1 membrane alanine aminopeptidase" evidence="3">
    <location>
        <begin position="377"/>
        <end position="595"/>
    </location>
</feature>
<dbReference type="GO" id="GO:0042277">
    <property type="term" value="F:peptide binding"/>
    <property type="evidence" value="ECO:0007669"/>
    <property type="project" value="TreeGrafter"/>
</dbReference>
<evidence type="ECO:0000259" key="3">
    <source>
        <dbReference type="Pfam" id="PF01433"/>
    </source>
</evidence>
<dbReference type="Gene3D" id="1.10.390.10">
    <property type="entry name" value="Neutral Protease Domain 2"/>
    <property type="match status" value="1"/>
</dbReference>
<keyword evidence="5" id="KW-1185">Reference proteome</keyword>
<proteinExistence type="predicted"/>
<evidence type="ECO:0000256" key="1">
    <source>
        <dbReference type="SAM" id="MobiDB-lite"/>
    </source>
</evidence>
<gene>
    <name evidence="4" type="ORF">BA177_00945</name>
</gene>